<protein>
    <submittedName>
        <fullName evidence="1">Uncharacterized protein</fullName>
    </submittedName>
</protein>
<evidence type="ECO:0000313" key="1">
    <source>
        <dbReference type="EMBL" id="KAH1107731.1"/>
    </source>
</evidence>
<accession>A0A9D4ADM7</accession>
<reference evidence="1 2" key="1">
    <citation type="journal article" date="2021" name="Plant Biotechnol. J.">
        <title>Multi-omics assisted identification of the key and species-specific regulatory components of drought-tolerant mechanisms in Gossypium stocksii.</title>
        <authorList>
            <person name="Yu D."/>
            <person name="Ke L."/>
            <person name="Zhang D."/>
            <person name="Wu Y."/>
            <person name="Sun Y."/>
            <person name="Mei J."/>
            <person name="Sun J."/>
            <person name="Sun Y."/>
        </authorList>
    </citation>
    <scope>NUCLEOTIDE SEQUENCE [LARGE SCALE GENOMIC DNA]</scope>
    <source>
        <strain evidence="2">cv. E1</strain>
        <tissue evidence="1">Leaf</tissue>
    </source>
</reference>
<proteinExistence type="predicted"/>
<keyword evidence="2" id="KW-1185">Reference proteome</keyword>
<evidence type="ECO:0000313" key="2">
    <source>
        <dbReference type="Proteomes" id="UP000828251"/>
    </source>
</evidence>
<dbReference type="AlphaFoldDB" id="A0A9D4ADM7"/>
<organism evidence="1 2">
    <name type="scientific">Gossypium stocksii</name>
    <dbReference type="NCBI Taxonomy" id="47602"/>
    <lineage>
        <taxon>Eukaryota</taxon>
        <taxon>Viridiplantae</taxon>
        <taxon>Streptophyta</taxon>
        <taxon>Embryophyta</taxon>
        <taxon>Tracheophyta</taxon>
        <taxon>Spermatophyta</taxon>
        <taxon>Magnoliopsida</taxon>
        <taxon>eudicotyledons</taxon>
        <taxon>Gunneridae</taxon>
        <taxon>Pentapetalae</taxon>
        <taxon>rosids</taxon>
        <taxon>malvids</taxon>
        <taxon>Malvales</taxon>
        <taxon>Malvaceae</taxon>
        <taxon>Malvoideae</taxon>
        <taxon>Gossypium</taxon>
    </lineage>
</organism>
<sequence>MTEELCSREQALKNKVELLDSCVMSWKLKDPDTENKCKLLERKVESLEKAFKKYQEDTTKNFTKALLELKANLVLYAQVVASPLDYSQVDFNFLKDISIDSLGFNVYNPKGKEWEEFQLK</sequence>
<dbReference type="EMBL" id="JAIQCV010000004">
    <property type="protein sequence ID" value="KAH1107731.1"/>
    <property type="molecule type" value="Genomic_DNA"/>
</dbReference>
<gene>
    <name evidence="1" type="ORF">J1N35_011499</name>
</gene>
<name>A0A9D4ADM7_9ROSI</name>
<dbReference type="Proteomes" id="UP000828251">
    <property type="component" value="Unassembled WGS sequence"/>
</dbReference>
<comment type="caution">
    <text evidence="1">The sequence shown here is derived from an EMBL/GenBank/DDBJ whole genome shotgun (WGS) entry which is preliminary data.</text>
</comment>